<dbReference type="Proteomes" id="UP000235897">
    <property type="component" value="Unassembled WGS sequence"/>
</dbReference>
<dbReference type="InterPro" id="IPR006060">
    <property type="entry name" value="Maltose/Cyclodextrin-bd"/>
</dbReference>
<comment type="subcellular location">
    <subcellularLocation>
        <location evidence="5">Periplasm</location>
    </subcellularLocation>
</comment>
<comment type="similarity">
    <text evidence="1 5">Belongs to the bacterial solute-binding protein 1 family.</text>
</comment>
<dbReference type="PRINTS" id="PR00181">
    <property type="entry name" value="MALTOSEBP"/>
</dbReference>
<comment type="caution">
    <text evidence="6">The sequence shown here is derived from an EMBL/GenBank/DDBJ whole genome shotgun (WGS) entry which is preliminary data.</text>
</comment>
<keyword evidence="2 5" id="KW-0813">Transport</keyword>
<reference evidence="6 7" key="1">
    <citation type="submission" date="2018-01" db="EMBL/GenBank/DDBJ databases">
        <title>Denitrification phenotypes of diverse strains of Pseudomonas stutzeri.</title>
        <authorList>
            <person name="Milligan D.A."/>
            <person name="Bergaust L."/>
            <person name="Bakken L.R."/>
            <person name="Frostegard A."/>
        </authorList>
    </citation>
    <scope>NUCLEOTIDE SEQUENCE [LARGE SCALE GENOMIC DNA]</scope>
    <source>
        <strain evidence="6 7">28a3</strain>
    </source>
</reference>
<dbReference type="NCBIfam" id="NF007011">
    <property type="entry name" value="PRK09474.1"/>
    <property type="match status" value="1"/>
</dbReference>
<dbReference type="EMBL" id="POUW01000007">
    <property type="protein sequence ID" value="PNG03875.1"/>
    <property type="molecule type" value="Genomic_DNA"/>
</dbReference>
<sequence length="395" mass="41995">MNKTLLGMAAMGLAATFSLPMPVMAAIEEGKLVIWINGDKGYKGLEKVGQKFTAETGIPVEVAHPDSATDKFQQAAATGNGPDIFIWAHDRIGEWAKSGLITPITPSAETKGEVADFAWDAVSYGNKLWGYPISVETIGLIYNKALVNTPPKSFDEVFALNEKLAANGKRAILWDYNNTYFTWPLLAANGGYVFEKTDAGLDVKSTGVNNAGAKQGGKVLADLIEKGVMPKGADYSVAEAAFNKGDSAMIISGPWAWSNIEKSGIDFGVAPIPSINGEPGKPFVGVTAATLNAASPNKDLAVEFLENYLLDVEGLKTVNADVPLGAVANKAYMEELSSNPHIKATFENAQMGEPMPNVPEMGIFWSSMAAALTNITSGRQTVDAALEDAAKRITR</sequence>
<evidence type="ECO:0000256" key="2">
    <source>
        <dbReference type="ARBA" id="ARBA00022448"/>
    </source>
</evidence>
<dbReference type="RefSeq" id="WP_102847261.1">
    <property type="nucleotide sequence ID" value="NZ_JAMOIG010000036.1"/>
</dbReference>
<evidence type="ECO:0000256" key="4">
    <source>
        <dbReference type="ARBA" id="ARBA00022729"/>
    </source>
</evidence>
<evidence type="ECO:0000256" key="1">
    <source>
        <dbReference type="ARBA" id="ARBA00008520"/>
    </source>
</evidence>
<dbReference type="GO" id="GO:0055052">
    <property type="term" value="C:ATP-binding cassette (ABC) transporter complex, substrate-binding subunit-containing"/>
    <property type="evidence" value="ECO:0007669"/>
    <property type="project" value="TreeGrafter"/>
</dbReference>
<evidence type="ECO:0000313" key="6">
    <source>
        <dbReference type="EMBL" id="PNG03875.1"/>
    </source>
</evidence>
<evidence type="ECO:0000256" key="3">
    <source>
        <dbReference type="ARBA" id="ARBA00022597"/>
    </source>
</evidence>
<keyword evidence="4 5" id="KW-0732">Signal</keyword>
<dbReference type="OrthoDB" id="9766758at2"/>
<dbReference type="SUPFAM" id="SSF53850">
    <property type="entry name" value="Periplasmic binding protein-like II"/>
    <property type="match status" value="1"/>
</dbReference>
<proteinExistence type="inferred from homology"/>
<dbReference type="GO" id="GO:0015144">
    <property type="term" value="F:carbohydrate transmembrane transporter activity"/>
    <property type="evidence" value="ECO:0007669"/>
    <property type="project" value="InterPro"/>
</dbReference>
<dbReference type="GO" id="GO:0042597">
    <property type="term" value="C:periplasmic space"/>
    <property type="evidence" value="ECO:0007669"/>
    <property type="project" value="UniProtKB-SubCell"/>
</dbReference>
<feature type="signal peptide" evidence="5">
    <location>
        <begin position="1"/>
        <end position="25"/>
    </location>
</feature>
<keyword evidence="5" id="KW-0574">Periplasm</keyword>
<keyword evidence="3 5" id="KW-0762">Sugar transport</keyword>
<dbReference type="AlphaFoldDB" id="A0A2N8SN12"/>
<dbReference type="GO" id="GO:1901982">
    <property type="term" value="F:maltose binding"/>
    <property type="evidence" value="ECO:0007669"/>
    <property type="project" value="TreeGrafter"/>
</dbReference>
<dbReference type="InterPro" id="IPR006059">
    <property type="entry name" value="SBP"/>
</dbReference>
<gene>
    <name evidence="6" type="ORF">CXL00_16880</name>
</gene>
<comment type="function">
    <text evidence="5">Part of the ABC transporter complex MalEFGK involved in maltose/maltodextrin import. Binds maltose and higher maltodextrins.</text>
</comment>
<name>A0A2N8SN12_STUST</name>
<organism evidence="6 7">
    <name type="scientific">Stutzerimonas stutzeri</name>
    <name type="common">Pseudomonas stutzeri</name>
    <dbReference type="NCBI Taxonomy" id="316"/>
    <lineage>
        <taxon>Bacteria</taxon>
        <taxon>Pseudomonadati</taxon>
        <taxon>Pseudomonadota</taxon>
        <taxon>Gammaproteobacteria</taxon>
        <taxon>Pseudomonadales</taxon>
        <taxon>Pseudomonadaceae</taxon>
        <taxon>Stutzerimonas</taxon>
    </lineage>
</organism>
<protein>
    <recommendedName>
        <fullName evidence="5">Maltodextrin-binding protein</fullName>
    </recommendedName>
</protein>
<dbReference type="GO" id="GO:0042956">
    <property type="term" value="P:maltodextrin transmembrane transport"/>
    <property type="evidence" value="ECO:0007669"/>
    <property type="project" value="TreeGrafter"/>
</dbReference>
<evidence type="ECO:0000256" key="5">
    <source>
        <dbReference type="RuleBase" id="RU365005"/>
    </source>
</evidence>
<dbReference type="Pfam" id="PF01547">
    <property type="entry name" value="SBP_bac_1"/>
    <property type="match status" value="1"/>
</dbReference>
<dbReference type="Gene3D" id="3.40.190.10">
    <property type="entry name" value="Periplasmic binding protein-like II"/>
    <property type="match status" value="2"/>
</dbReference>
<feature type="chain" id="PRO_5014487953" description="Maltodextrin-binding protein" evidence="5">
    <location>
        <begin position="26"/>
        <end position="395"/>
    </location>
</feature>
<dbReference type="PANTHER" id="PTHR30061">
    <property type="entry name" value="MALTOSE-BINDING PERIPLASMIC PROTEIN"/>
    <property type="match status" value="1"/>
</dbReference>
<dbReference type="PANTHER" id="PTHR30061:SF50">
    <property type="entry name" value="MALTOSE_MALTODEXTRIN-BINDING PERIPLASMIC PROTEIN"/>
    <property type="match status" value="1"/>
</dbReference>
<dbReference type="GO" id="GO:0015768">
    <property type="term" value="P:maltose transport"/>
    <property type="evidence" value="ECO:0007669"/>
    <property type="project" value="TreeGrafter"/>
</dbReference>
<accession>A0A2N8SN12</accession>
<evidence type="ECO:0000313" key="7">
    <source>
        <dbReference type="Proteomes" id="UP000235897"/>
    </source>
</evidence>